<sequence>MSKSSGVIHTTSVSRPQLKSYQVKDKVVPNISQVKFTKKEVEDHHRISSISKKTKSVTACNDSSNSRTSNANAVCAECGKCVFNSDHDACVSRYLKDVNARTKKPQGVPISASKPKRKANKSVATPHKKTVASDTTIQKSKSYFKELYENTNQEWKWWIAKRCPTGYTWTQKPLRTKKIWMPKIRKADESTSISPTIDIVSRITNVLKISNSLGSNMSNVPSSSNSLADCTKHPIHWGLWMHKAHDGQSQSFCVICGEISDNVISLQTKSLELVDKPFGARYYKLKGYGRTRRDEESDLNSQQSTTLVAKGYLRKRGRVLAYLQVCAKVMDETQLQDYASTTTKYRFIAITVTIANLIQPRTTLTDKATYILGIRLKRTDENV</sequence>
<proteinExistence type="predicted"/>
<gene>
    <name evidence="2" type="ORF">Tco_1019532</name>
</gene>
<accession>A0ABQ5FZB9</accession>
<protein>
    <submittedName>
        <fullName evidence="2">Uncharacterized protein</fullName>
    </submittedName>
</protein>
<evidence type="ECO:0000313" key="2">
    <source>
        <dbReference type="EMBL" id="GJT68052.1"/>
    </source>
</evidence>
<feature type="region of interest" description="Disordered" evidence="1">
    <location>
        <begin position="102"/>
        <end position="127"/>
    </location>
</feature>
<keyword evidence="3" id="KW-1185">Reference proteome</keyword>
<reference evidence="2" key="1">
    <citation type="journal article" date="2022" name="Int. J. Mol. Sci.">
        <title>Draft Genome of Tanacetum Coccineum: Genomic Comparison of Closely Related Tanacetum-Family Plants.</title>
        <authorList>
            <person name="Yamashiro T."/>
            <person name="Shiraishi A."/>
            <person name="Nakayama K."/>
            <person name="Satake H."/>
        </authorList>
    </citation>
    <scope>NUCLEOTIDE SEQUENCE</scope>
</reference>
<comment type="caution">
    <text evidence="2">The sequence shown here is derived from an EMBL/GenBank/DDBJ whole genome shotgun (WGS) entry which is preliminary data.</text>
</comment>
<organism evidence="2 3">
    <name type="scientific">Tanacetum coccineum</name>
    <dbReference type="NCBI Taxonomy" id="301880"/>
    <lineage>
        <taxon>Eukaryota</taxon>
        <taxon>Viridiplantae</taxon>
        <taxon>Streptophyta</taxon>
        <taxon>Embryophyta</taxon>
        <taxon>Tracheophyta</taxon>
        <taxon>Spermatophyta</taxon>
        <taxon>Magnoliopsida</taxon>
        <taxon>eudicotyledons</taxon>
        <taxon>Gunneridae</taxon>
        <taxon>Pentapetalae</taxon>
        <taxon>asterids</taxon>
        <taxon>campanulids</taxon>
        <taxon>Asterales</taxon>
        <taxon>Asteraceae</taxon>
        <taxon>Asteroideae</taxon>
        <taxon>Anthemideae</taxon>
        <taxon>Anthemidinae</taxon>
        <taxon>Tanacetum</taxon>
    </lineage>
</organism>
<evidence type="ECO:0000313" key="3">
    <source>
        <dbReference type="Proteomes" id="UP001151760"/>
    </source>
</evidence>
<feature type="compositionally biased region" description="Basic residues" evidence="1">
    <location>
        <begin position="114"/>
        <end position="127"/>
    </location>
</feature>
<evidence type="ECO:0000256" key="1">
    <source>
        <dbReference type="SAM" id="MobiDB-lite"/>
    </source>
</evidence>
<dbReference type="Proteomes" id="UP001151760">
    <property type="component" value="Unassembled WGS sequence"/>
</dbReference>
<reference evidence="2" key="2">
    <citation type="submission" date="2022-01" db="EMBL/GenBank/DDBJ databases">
        <authorList>
            <person name="Yamashiro T."/>
            <person name="Shiraishi A."/>
            <person name="Satake H."/>
            <person name="Nakayama K."/>
        </authorList>
    </citation>
    <scope>NUCLEOTIDE SEQUENCE</scope>
</reference>
<dbReference type="EMBL" id="BQNB010017864">
    <property type="protein sequence ID" value="GJT68052.1"/>
    <property type="molecule type" value="Genomic_DNA"/>
</dbReference>
<name>A0ABQ5FZB9_9ASTR</name>